<keyword evidence="1" id="KW-0472">Membrane</keyword>
<dbReference type="AlphaFoldDB" id="A0A9D1WS31"/>
<comment type="caution">
    <text evidence="2">The sequence shown here is derived from an EMBL/GenBank/DDBJ whole genome shotgun (WGS) entry which is preliminary data.</text>
</comment>
<accession>A0A9D1WS31</accession>
<feature type="transmembrane region" description="Helical" evidence="1">
    <location>
        <begin position="168"/>
        <end position="187"/>
    </location>
</feature>
<feature type="transmembrane region" description="Helical" evidence="1">
    <location>
        <begin position="130"/>
        <end position="148"/>
    </location>
</feature>
<dbReference type="EMBL" id="DXES01000164">
    <property type="protein sequence ID" value="HIX66094.1"/>
    <property type="molecule type" value="Genomic_DNA"/>
</dbReference>
<name>A0A9D1WS31_9FIRM</name>
<feature type="transmembrane region" description="Helical" evidence="1">
    <location>
        <begin position="34"/>
        <end position="52"/>
    </location>
</feature>
<evidence type="ECO:0000256" key="1">
    <source>
        <dbReference type="SAM" id="Phobius"/>
    </source>
</evidence>
<reference evidence="2" key="1">
    <citation type="journal article" date="2021" name="PeerJ">
        <title>Extensive microbial diversity within the chicken gut microbiome revealed by metagenomics and culture.</title>
        <authorList>
            <person name="Gilroy R."/>
            <person name="Ravi A."/>
            <person name="Getino M."/>
            <person name="Pursley I."/>
            <person name="Horton D.L."/>
            <person name="Alikhan N.F."/>
            <person name="Baker D."/>
            <person name="Gharbi K."/>
            <person name="Hall N."/>
            <person name="Watson M."/>
            <person name="Adriaenssens E.M."/>
            <person name="Foster-Nyarko E."/>
            <person name="Jarju S."/>
            <person name="Secka A."/>
            <person name="Antonio M."/>
            <person name="Oren A."/>
            <person name="Chaudhuri R.R."/>
            <person name="La Ragione R."/>
            <person name="Hildebrand F."/>
            <person name="Pallen M.J."/>
        </authorList>
    </citation>
    <scope>NUCLEOTIDE SEQUENCE</scope>
    <source>
        <strain evidence="2">CHK188-5543</strain>
    </source>
</reference>
<protein>
    <submittedName>
        <fullName evidence="2">Uncharacterized protein</fullName>
    </submittedName>
</protein>
<reference evidence="2" key="2">
    <citation type="submission" date="2021-04" db="EMBL/GenBank/DDBJ databases">
        <authorList>
            <person name="Gilroy R."/>
        </authorList>
    </citation>
    <scope>NUCLEOTIDE SEQUENCE</scope>
    <source>
        <strain evidence="2">CHK188-5543</strain>
    </source>
</reference>
<sequence>MSWRWNLFDETRHMETHLDERIEGLRARGQSLHYQAYAAGLLLFLLLLAWGWERVEPMRILAPGLWGVILLSTLADQLWQLWHGLLRVPQRKLASISRLGANLTIAGELALWGVFAGLEAYALGWSLRDGLVAALLVMLAVYLLMDCAHNHALRVQGEAPPASRVAQFTALVGLLAALAAGVGLLLGPNFGQPGLHITDARIKFLSVALEQEPTSAVYTVEDWANGGEPALIQFYSYLWEGDGLQIYYDANLPEGSQVTKAALRRDFYGESPQDYLYQEGEWQEAVNAGVYLHPAVLFLPGEISRFNWSELPDGRWYYEIYYGGRALKRPGVGETAEEICCKYLLNPASGYLEEYRYEELRDRLPQRTVTWRMVAVDDLACGEAFQRQLAHPTAAGWQG</sequence>
<feature type="transmembrane region" description="Helical" evidence="1">
    <location>
        <begin position="99"/>
        <end position="118"/>
    </location>
</feature>
<gene>
    <name evidence="2" type="ORF">H9736_07575</name>
</gene>
<proteinExistence type="predicted"/>
<feature type="transmembrane region" description="Helical" evidence="1">
    <location>
        <begin position="58"/>
        <end position="79"/>
    </location>
</feature>
<keyword evidence="1" id="KW-0812">Transmembrane</keyword>
<keyword evidence="1" id="KW-1133">Transmembrane helix</keyword>
<evidence type="ECO:0000313" key="3">
    <source>
        <dbReference type="Proteomes" id="UP000886800"/>
    </source>
</evidence>
<organism evidence="2 3">
    <name type="scientific">Candidatus Anaerotruncus excrementipullorum</name>
    <dbReference type="NCBI Taxonomy" id="2838465"/>
    <lineage>
        <taxon>Bacteria</taxon>
        <taxon>Bacillati</taxon>
        <taxon>Bacillota</taxon>
        <taxon>Clostridia</taxon>
        <taxon>Eubacteriales</taxon>
        <taxon>Oscillospiraceae</taxon>
        <taxon>Anaerotruncus</taxon>
    </lineage>
</organism>
<dbReference type="Proteomes" id="UP000886800">
    <property type="component" value="Unassembled WGS sequence"/>
</dbReference>
<evidence type="ECO:0000313" key="2">
    <source>
        <dbReference type="EMBL" id="HIX66094.1"/>
    </source>
</evidence>